<proteinExistence type="predicted"/>
<dbReference type="Proteomes" id="UP000619265">
    <property type="component" value="Unassembled WGS sequence"/>
</dbReference>
<dbReference type="AlphaFoldDB" id="A0A833U301"/>
<accession>A0A833U301</accession>
<evidence type="ECO:0000256" key="2">
    <source>
        <dbReference type="SAM" id="SignalP"/>
    </source>
</evidence>
<evidence type="ECO:0000256" key="1">
    <source>
        <dbReference type="SAM" id="MobiDB-lite"/>
    </source>
</evidence>
<feature type="region of interest" description="Disordered" evidence="1">
    <location>
        <begin position="49"/>
        <end position="109"/>
    </location>
</feature>
<sequence length="124" mass="13729">QKLLFVTLTVIYHITGLDVLAIAKRAESVADGGFKAPRERVASVLASLEEEENFESSGLDEVGTDGDNRRSNHASRKYRESNSSKTGSIVTQEDQVNDTPRSHHLSESMSSDVSQFYIVLSHLY</sequence>
<dbReference type="Gramene" id="Jr13_12920_p1">
    <property type="protein sequence ID" value="cds.Jr13_12920_p1"/>
    <property type="gene ID" value="Jr13_12920"/>
</dbReference>
<gene>
    <name evidence="3" type="ORF">F2P56_029824</name>
</gene>
<evidence type="ECO:0000313" key="4">
    <source>
        <dbReference type="Proteomes" id="UP000619265"/>
    </source>
</evidence>
<comment type="caution">
    <text evidence="3">The sequence shown here is derived from an EMBL/GenBank/DDBJ whole genome shotgun (WGS) entry which is preliminary data.</text>
</comment>
<name>A0A833U301_JUGRE</name>
<dbReference type="EMBL" id="LIHL02000013">
    <property type="protein sequence ID" value="KAF5449373.1"/>
    <property type="molecule type" value="Genomic_DNA"/>
</dbReference>
<organism evidence="3 4">
    <name type="scientific">Juglans regia</name>
    <name type="common">English walnut</name>
    <dbReference type="NCBI Taxonomy" id="51240"/>
    <lineage>
        <taxon>Eukaryota</taxon>
        <taxon>Viridiplantae</taxon>
        <taxon>Streptophyta</taxon>
        <taxon>Embryophyta</taxon>
        <taxon>Tracheophyta</taxon>
        <taxon>Spermatophyta</taxon>
        <taxon>Magnoliopsida</taxon>
        <taxon>eudicotyledons</taxon>
        <taxon>Gunneridae</taxon>
        <taxon>Pentapetalae</taxon>
        <taxon>rosids</taxon>
        <taxon>fabids</taxon>
        <taxon>Fagales</taxon>
        <taxon>Juglandaceae</taxon>
        <taxon>Juglans</taxon>
    </lineage>
</organism>
<evidence type="ECO:0000313" key="3">
    <source>
        <dbReference type="EMBL" id="KAF5449373.1"/>
    </source>
</evidence>
<reference evidence="3" key="1">
    <citation type="submission" date="2015-10" db="EMBL/GenBank/DDBJ databases">
        <authorList>
            <person name="Martinez-Garcia P.J."/>
            <person name="Crepeau M.W."/>
            <person name="Puiu D."/>
            <person name="Gonzalez-Ibeas D."/>
            <person name="Whalen J."/>
            <person name="Stevens K."/>
            <person name="Paul R."/>
            <person name="Butterfield T."/>
            <person name="Britton M."/>
            <person name="Reagan R."/>
            <person name="Chakraborty S."/>
            <person name="Walawage S.L."/>
            <person name="Vasquez-Gross H.A."/>
            <person name="Cardeno C."/>
            <person name="Famula R."/>
            <person name="Pratt K."/>
            <person name="Kuruganti S."/>
            <person name="Aradhya M.K."/>
            <person name="Leslie C.A."/>
            <person name="Dandekar A.M."/>
            <person name="Salzberg S.L."/>
            <person name="Wegrzyn J.L."/>
            <person name="Langley C.H."/>
            <person name="Neale D.B."/>
        </authorList>
    </citation>
    <scope>NUCLEOTIDE SEQUENCE</scope>
    <source>
        <tissue evidence="3">Leaves</tissue>
    </source>
</reference>
<reference evidence="3" key="2">
    <citation type="submission" date="2020-03" db="EMBL/GenBank/DDBJ databases">
        <title>Walnut 2.0.</title>
        <authorList>
            <person name="Marrano A."/>
            <person name="Britton M."/>
            <person name="Zimin A.V."/>
            <person name="Zaini P.A."/>
            <person name="Workman R."/>
            <person name="Puiu D."/>
            <person name="Bianco L."/>
            <person name="Allen B.J."/>
            <person name="Troggio M."/>
            <person name="Leslie C.A."/>
            <person name="Timp W."/>
            <person name="Dendekar A."/>
            <person name="Salzberg S.L."/>
            <person name="Neale D.B."/>
        </authorList>
    </citation>
    <scope>NUCLEOTIDE SEQUENCE</scope>
    <source>
        <tissue evidence="3">Leaves</tissue>
    </source>
</reference>
<feature type="signal peptide" evidence="2">
    <location>
        <begin position="1"/>
        <end position="16"/>
    </location>
</feature>
<keyword evidence="2" id="KW-0732">Signal</keyword>
<feature type="compositionally biased region" description="Polar residues" evidence="1">
    <location>
        <begin position="83"/>
        <end position="99"/>
    </location>
</feature>
<protein>
    <submittedName>
        <fullName evidence="3">Uncharacterized protein</fullName>
    </submittedName>
</protein>
<feature type="non-terminal residue" evidence="3">
    <location>
        <position position="124"/>
    </location>
</feature>
<feature type="chain" id="PRO_5032326710" evidence="2">
    <location>
        <begin position="17"/>
        <end position="124"/>
    </location>
</feature>